<name>A0A0A9ACN1_ARUDO</name>
<proteinExistence type="predicted"/>
<organism evidence="1">
    <name type="scientific">Arundo donax</name>
    <name type="common">Giant reed</name>
    <name type="synonym">Donax arundinaceus</name>
    <dbReference type="NCBI Taxonomy" id="35708"/>
    <lineage>
        <taxon>Eukaryota</taxon>
        <taxon>Viridiplantae</taxon>
        <taxon>Streptophyta</taxon>
        <taxon>Embryophyta</taxon>
        <taxon>Tracheophyta</taxon>
        <taxon>Spermatophyta</taxon>
        <taxon>Magnoliopsida</taxon>
        <taxon>Liliopsida</taxon>
        <taxon>Poales</taxon>
        <taxon>Poaceae</taxon>
        <taxon>PACMAD clade</taxon>
        <taxon>Arundinoideae</taxon>
        <taxon>Arundineae</taxon>
        <taxon>Arundo</taxon>
    </lineage>
</organism>
<dbReference type="EMBL" id="GBRH01248481">
    <property type="protein sequence ID" value="JAD49414.1"/>
    <property type="molecule type" value="Transcribed_RNA"/>
</dbReference>
<sequence length="21" mass="2704">MLEKVIRRIFRYSQFLCPFEQ</sequence>
<protein>
    <submittedName>
        <fullName evidence="1">Uncharacterized protein</fullName>
    </submittedName>
</protein>
<accession>A0A0A9ACN1</accession>
<dbReference type="AlphaFoldDB" id="A0A0A9ACN1"/>
<reference evidence="1" key="1">
    <citation type="submission" date="2014-09" db="EMBL/GenBank/DDBJ databases">
        <authorList>
            <person name="Magalhaes I.L.F."/>
            <person name="Oliveira U."/>
            <person name="Santos F.R."/>
            <person name="Vidigal T.H.D.A."/>
            <person name="Brescovit A.D."/>
            <person name="Santos A.J."/>
        </authorList>
    </citation>
    <scope>NUCLEOTIDE SEQUENCE</scope>
    <source>
        <tissue evidence="1">Shoot tissue taken approximately 20 cm above the soil surface</tissue>
    </source>
</reference>
<evidence type="ECO:0000313" key="1">
    <source>
        <dbReference type="EMBL" id="JAD49414.1"/>
    </source>
</evidence>
<reference evidence="1" key="2">
    <citation type="journal article" date="2015" name="Data Brief">
        <title>Shoot transcriptome of the giant reed, Arundo donax.</title>
        <authorList>
            <person name="Barrero R.A."/>
            <person name="Guerrero F.D."/>
            <person name="Moolhuijzen P."/>
            <person name="Goolsby J.A."/>
            <person name="Tidwell J."/>
            <person name="Bellgard S.E."/>
            <person name="Bellgard M.I."/>
        </authorList>
    </citation>
    <scope>NUCLEOTIDE SEQUENCE</scope>
    <source>
        <tissue evidence="1">Shoot tissue taken approximately 20 cm above the soil surface</tissue>
    </source>
</reference>